<dbReference type="EMBL" id="LN907858">
    <property type="protein sequence ID" value="CUU39636.1"/>
    <property type="molecule type" value="Genomic_DNA"/>
</dbReference>
<evidence type="ECO:0000313" key="3">
    <source>
        <dbReference type="EMBL" id="TLD77818.1"/>
    </source>
</evidence>
<name>A0A099UFH5_9HELI</name>
<sequence length="94" mass="11250">MSRESDKIESQRKNVISENLRVNTESKKLDSNNDEIIWELERKKNFLICLNIFWSYFVRCGIIGFCLLGHKEEFELFYNRFFSLYARNGILCKG</sequence>
<evidence type="ECO:0000256" key="1">
    <source>
        <dbReference type="SAM" id="Phobius"/>
    </source>
</evidence>
<proteinExistence type="predicted"/>
<dbReference type="EMBL" id="JRPF02000016">
    <property type="protein sequence ID" value="TLD77818.1"/>
    <property type="molecule type" value="Genomic_DNA"/>
</dbReference>
<dbReference type="Proteomes" id="UP000064525">
    <property type="component" value="Chromosome I"/>
</dbReference>
<reference evidence="5" key="2">
    <citation type="submission" date="2015-11" db="EMBL/GenBank/DDBJ databases">
        <authorList>
            <person name="Anvar S.Y."/>
        </authorList>
    </citation>
    <scope>NUCLEOTIDE SEQUENCE [LARGE SCALE GENOMIC DNA]</scope>
</reference>
<feature type="transmembrane region" description="Helical" evidence="1">
    <location>
        <begin position="46"/>
        <end position="70"/>
    </location>
</feature>
<dbReference type="PATRIC" id="fig|76936.10.peg.733"/>
<dbReference type="AlphaFoldDB" id="A0A099UFH5"/>
<dbReference type="STRING" id="76936.BN2458_PEG0750"/>
<dbReference type="Proteomes" id="UP000029925">
    <property type="component" value="Unassembled WGS sequence"/>
</dbReference>
<evidence type="ECO:0000313" key="5">
    <source>
        <dbReference type="Proteomes" id="UP000064525"/>
    </source>
</evidence>
<accession>A0A099UFH5</accession>
<protein>
    <submittedName>
        <fullName evidence="2">Uncharacterized protein</fullName>
    </submittedName>
</protein>
<dbReference type="GeneID" id="78151019"/>
<dbReference type="RefSeq" id="WP_034342389.1">
    <property type="nucleotide sequence ID" value="NZ_CAOLUG010000042.1"/>
</dbReference>
<organism evidence="2 5">
    <name type="scientific">Helicobacter typhlonius</name>
    <dbReference type="NCBI Taxonomy" id="76936"/>
    <lineage>
        <taxon>Bacteria</taxon>
        <taxon>Pseudomonadati</taxon>
        <taxon>Campylobacterota</taxon>
        <taxon>Epsilonproteobacteria</taxon>
        <taxon>Campylobacterales</taxon>
        <taxon>Helicobacteraceae</taxon>
        <taxon>Helicobacter</taxon>
    </lineage>
</organism>
<dbReference type="KEGG" id="hty:BN2458_PEG0750"/>
<reference evidence="3 4" key="1">
    <citation type="journal article" date="2014" name="Genome Announc.">
        <title>Draft genome sequences of eight enterohepatic helicobacter species isolated from both laboratory and wild rodents.</title>
        <authorList>
            <person name="Sheh A."/>
            <person name="Shen Z."/>
            <person name="Fox J.G."/>
        </authorList>
    </citation>
    <scope>NUCLEOTIDE SEQUENCE [LARGE SCALE GENOMIC DNA]</scope>
    <source>
        <strain evidence="3 4">MIT 98-6810</strain>
    </source>
</reference>
<keyword evidence="1" id="KW-0472">Membrane</keyword>
<keyword evidence="1" id="KW-0812">Transmembrane</keyword>
<evidence type="ECO:0000313" key="4">
    <source>
        <dbReference type="Proteomes" id="UP000029925"/>
    </source>
</evidence>
<reference evidence="2" key="3">
    <citation type="submission" date="2015-11" db="EMBL/GenBank/DDBJ databases">
        <authorList>
            <person name="Zhang Y."/>
            <person name="Guo Z."/>
        </authorList>
    </citation>
    <scope>NUCLEOTIDE SEQUENCE</scope>
    <source>
        <strain evidence="2">1</strain>
    </source>
</reference>
<keyword evidence="1" id="KW-1133">Transmembrane helix</keyword>
<keyword evidence="4" id="KW-1185">Reference proteome</keyword>
<evidence type="ECO:0000313" key="2">
    <source>
        <dbReference type="EMBL" id="CUU39636.1"/>
    </source>
</evidence>
<dbReference type="OrthoDB" id="5328201at2"/>
<gene>
    <name evidence="2" type="ORF">BN2458_PEG0750</name>
    <name evidence="3" type="ORF">LS75_009315</name>
</gene>